<feature type="transmembrane region" description="Helical" evidence="1">
    <location>
        <begin position="59"/>
        <end position="81"/>
    </location>
</feature>
<reference evidence="3" key="1">
    <citation type="journal article" date="2019" name="Int. J. Syst. Evol. Microbiol.">
        <title>The Global Catalogue of Microorganisms (GCM) 10K type strain sequencing project: providing services to taxonomists for standard genome sequencing and annotation.</title>
        <authorList>
            <consortium name="The Broad Institute Genomics Platform"/>
            <consortium name="The Broad Institute Genome Sequencing Center for Infectious Disease"/>
            <person name="Wu L."/>
            <person name="Ma J."/>
        </authorList>
    </citation>
    <scope>NUCLEOTIDE SEQUENCE [LARGE SCALE GENOMIC DNA]</scope>
    <source>
        <strain evidence="3">JCM 16908</strain>
    </source>
</reference>
<name>A0ABP7HSR3_9ACTN</name>
<keyword evidence="3" id="KW-1185">Reference proteome</keyword>
<dbReference type="RefSeq" id="WP_344936012.1">
    <property type="nucleotide sequence ID" value="NZ_BAAAZR010000002.1"/>
</dbReference>
<accession>A0ABP7HSR3</accession>
<protein>
    <recommendedName>
        <fullName evidence="4">DUF624 domain-containing protein</fullName>
    </recommendedName>
</protein>
<feature type="transmembrane region" description="Helical" evidence="1">
    <location>
        <begin position="12"/>
        <end position="39"/>
    </location>
</feature>
<feature type="transmembrane region" description="Helical" evidence="1">
    <location>
        <begin position="134"/>
        <end position="157"/>
    </location>
</feature>
<sequence length="181" mass="18598">MSRRFTLLSESLLLGVLVFLASLPLVTTFAAVTAGCALLRDAERTSVGVRPYGRRLVAVARAGPLGFAAPVALGLVLTLDWVAVRAGLPGHEALAVLVPLVALAAAALALRCAAAWRPGLGWPRAFRSAVQADLYGTALLAMAVVVAMVVCSAFPLVTPLALGQLVLAAVAVDARMSPLHA</sequence>
<evidence type="ECO:0008006" key="4">
    <source>
        <dbReference type="Google" id="ProtNLM"/>
    </source>
</evidence>
<keyword evidence="1" id="KW-0812">Transmembrane</keyword>
<comment type="caution">
    <text evidence="2">The sequence shown here is derived from an EMBL/GenBank/DDBJ whole genome shotgun (WGS) entry which is preliminary data.</text>
</comment>
<dbReference type="Proteomes" id="UP001500888">
    <property type="component" value="Unassembled WGS sequence"/>
</dbReference>
<evidence type="ECO:0000256" key="1">
    <source>
        <dbReference type="SAM" id="Phobius"/>
    </source>
</evidence>
<evidence type="ECO:0000313" key="2">
    <source>
        <dbReference type="EMBL" id="GAA3796843.1"/>
    </source>
</evidence>
<dbReference type="EMBL" id="BAAAZR010000002">
    <property type="protein sequence ID" value="GAA3796843.1"/>
    <property type="molecule type" value="Genomic_DNA"/>
</dbReference>
<organism evidence="2 3">
    <name type="scientific">Sphaerisporangium flaviroseum</name>
    <dbReference type="NCBI Taxonomy" id="509199"/>
    <lineage>
        <taxon>Bacteria</taxon>
        <taxon>Bacillati</taxon>
        <taxon>Actinomycetota</taxon>
        <taxon>Actinomycetes</taxon>
        <taxon>Streptosporangiales</taxon>
        <taxon>Streptosporangiaceae</taxon>
        <taxon>Sphaerisporangium</taxon>
    </lineage>
</organism>
<evidence type="ECO:0000313" key="3">
    <source>
        <dbReference type="Proteomes" id="UP001500888"/>
    </source>
</evidence>
<gene>
    <name evidence="2" type="ORF">GCM10022226_15280</name>
</gene>
<feature type="transmembrane region" description="Helical" evidence="1">
    <location>
        <begin position="93"/>
        <end position="113"/>
    </location>
</feature>
<proteinExistence type="predicted"/>
<keyword evidence="1" id="KW-1133">Transmembrane helix</keyword>
<keyword evidence="1" id="KW-0472">Membrane</keyword>